<accession>A0A150GQY5</accession>
<evidence type="ECO:0000313" key="1">
    <source>
        <dbReference type="EMBL" id="KXZ52245.1"/>
    </source>
</evidence>
<protein>
    <recommendedName>
        <fullName evidence="3">Tify domain-containing protein</fullName>
    </recommendedName>
</protein>
<comment type="caution">
    <text evidence="1">The sequence shown here is derived from an EMBL/GenBank/DDBJ whole genome shotgun (WGS) entry which is preliminary data.</text>
</comment>
<gene>
    <name evidence="1" type="ORF">GPECTOR_10g876</name>
</gene>
<evidence type="ECO:0008006" key="3">
    <source>
        <dbReference type="Google" id="ProtNLM"/>
    </source>
</evidence>
<proteinExistence type="predicted"/>
<name>A0A150GQY5_GONPE</name>
<keyword evidence="2" id="KW-1185">Reference proteome</keyword>
<reference evidence="2" key="1">
    <citation type="journal article" date="2016" name="Nat. Commun.">
        <title>The Gonium pectorale genome demonstrates co-option of cell cycle regulation during the evolution of multicellularity.</title>
        <authorList>
            <person name="Hanschen E.R."/>
            <person name="Marriage T.N."/>
            <person name="Ferris P.J."/>
            <person name="Hamaji T."/>
            <person name="Toyoda A."/>
            <person name="Fujiyama A."/>
            <person name="Neme R."/>
            <person name="Noguchi H."/>
            <person name="Minakuchi Y."/>
            <person name="Suzuki M."/>
            <person name="Kawai-Toyooka H."/>
            <person name="Smith D.R."/>
            <person name="Sparks H."/>
            <person name="Anderson J."/>
            <person name="Bakaric R."/>
            <person name="Luria V."/>
            <person name="Karger A."/>
            <person name="Kirschner M.W."/>
            <person name="Durand P.M."/>
            <person name="Michod R.E."/>
            <person name="Nozaki H."/>
            <person name="Olson B.J."/>
        </authorList>
    </citation>
    <scope>NUCLEOTIDE SEQUENCE [LARGE SCALE GENOMIC DNA]</scope>
    <source>
        <strain evidence="2">NIES-2863</strain>
    </source>
</reference>
<evidence type="ECO:0000313" key="2">
    <source>
        <dbReference type="Proteomes" id="UP000075714"/>
    </source>
</evidence>
<dbReference type="AlphaFoldDB" id="A0A150GQY5"/>
<dbReference type="Proteomes" id="UP000075714">
    <property type="component" value="Unassembled WGS sequence"/>
</dbReference>
<dbReference type="OrthoDB" id="1821974at2759"/>
<sequence length="166" mass="18188">MCLSVTTCGRQASQELCGKQVVNKKREVQARPATSPSDLLPPEFQVTIKGGDKEQISGTFVVADGRWHVLCGCRECGGRRAFGPTQWELHVGSRYKKYHQSIRIVPGGGVPEVPTGKKPLALGGLLALYGFMADRSRGADVPPVLLPLEDGVRRRPMRPRTHRGPY</sequence>
<dbReference type="EMBL" id="LSYV01000011">
    <property type="protein sequence ID" value="KXZ52245.1"/>
    <property type="molecule type" value="Genomic_DNA"/>
</dbReference>
<organism evidence="1 2">
    <name type="scientific">Gonium pectorale</name>
    <name type="common">Green alga</name>
    <dbReference type="NCBI Taxonomy" id="33097"/>
    <lineage>
        <taxon>Eukaryota</taxon>
        <taxon>Viridiplantae</taxon>
        <taxon>Chlorophyta</taxon>
        <taxon>core chlorophytes</taxon>
        <taxon>Chlorophyceae</taxon>
        <taxon>CS clade</taxon>
        <taxon>Chlamydomonadales</taxon>
        <taxon>Volvocaceae</taxon>
        <taxon>Gonium</taxon>
    </lineage>
</organism>